<sequence>MKIKQTIALLTGVFAANALAATSRWSGDWFEIEVILLSNLSDKNEVKEVFDRARSMPEYSRSLDILRSVLSPEISTLKQQLPYCDDKYQRAPLITPAKMPQAFPLLSLEQISAQFTDASIFERLMADEQARLESTDTVVDDLSTQDTELSQAVDASINTDEQAPQAELVLTDEELALVEQAEQRFSEIQLRYHAQTKPLSASLCAIHPEAFHDLNPNPQLYTYNGIPTDVMPPRIGQAEDLYSNTPYIIDRDSLELKDVFLNLRRSKNFRPLLHVGWRQQVFEENKSTPVKLYAGDNLARIYQLALAQYQQELEQEQHSEAALQQILDGSEAVESGLTPAQEKQQAKQQRLNQMFSTLDNFDENQSIDILNRPATPLRIGNNDVAMDAAPTPPIQPWYLDGFLNIFLVGNYLNIKADFSILNLSLAEQETLKLVPDSVIDLKPIRLSQQRRLISRETHYLDHPYMGLIVQIRRHDRPVKQDETTDLLD</sequence>
<evidence type="ECO:0008006" key="5">
    <source>
        <dbReference type="Google" id="ProtNLM"/>
    </source>
</evidence>
<dbReference type="AlphaFoldDB" id="A0A919BMS6"/>
<reference evidence="3" key="2">
    <citation type="submission" date="2020-09" db="EMBL/GenBank/DDBJ databases">
        <authorList>
            <person name="Sun Q."/>
            <person name="Kim S."/>
        </authorList>
    </citation>
    <scope>NUCLEOTIDE SEQUENCE</scope>
    <source>
        <strain evidence="3">KCTC 42731</strain>
    </source>
</reference>
<feature type="chain" id="PRO_5037918369" description="Peptidoglycan-binding protein CsiV" evidence="2">
    <location>
        <begin position="21"/>
        <end position="488"/>
    </location>
</feature>
<keyword evidence="2" id="KW-0732">Signal</keyword>
<keyword evidence="4" id="KW-1185">Reference proteome</keyword>
<dbReference type="EMBL" id="BNCK01000006">
    <property type="protein sequence ID" value="GHF97981.1"/>
    <property type="molecule type" value="Genomic_DNA"/>
</dbReference>
<reference evidence="3" key="1">
    <citation type="journal article" date="2014" name="Int. J. Syst. Evol. Microbiol.">
        <title>Complete genome sequence of Corynebacterium casei LMG S-19264T (=DSM 44701T), isolated from a smear-ripened cheese.</title>
        <authorList>
            <consortium name="US DOE Joint Genome Institute (JGI-PGF)"/>
            <person name="Walter F."/>
            <person name="Albersmeier A."/>
            <person name="Kalinowski J."/>
            <person name="Ruckert C."/>
        </authorList>
    </citation>
    <scope>NUCLEOTIDE SEQUENCE</scope>
    <source>
        <strain evidence="3">KCTC 42731</strain>
    </source>
</reference>
<protein>
    <recommendedName>
        <fullName evidence="5">Peptidoglycan-binding protein CsiV</fullName>
    </recommendedName>
</protein>
<keyword evidence="1" id="KW-0175">Coiled coil</keyword>
<comment type="caution">
    <text evidence="3">The sequence shown here is derived from an EMBL/GenBank/DDBJ whole genome shotgun (WGS) entry which is preliminary data.</text>
</comment>
<dbReference type="InterPro" id="IPR021241">
    <property type="entry name" value="CsiV"/>
</dbReference>
<dbReference type="Pfam" id="PF10972">
    <property type="entry name" value="CsiV"/>
    <property type="match status" value="1"/>
</dbReference>
<dbReference type="RefSeq" id="WP_189771765.1">
    <property type="nucleotide sequence ID" value="NZ_BNCK01000006.1"/>
</dbReference>
<feature type="signal peptide" evidence="2">
    <location>
        <begin position="1"/>
        <end position="20"/>
    </location>
</feature>
<dbReference type="Proteomes" id="UP000623842">
    <property type="component" value="Unassembled WGS sequence"/>
</dbReference>
<organism evidence="3 4">
    <name type="scientific">Thalassotalea marina</name>
    <dbReference type="NCBI Taxonomy" id="1673741"/>
    <lineage>
        <taxon>Bacteria</taxon>
        <taxon>Pseudomonadati</taxon>
        <taxon>Pseudomonadota</taxon>
        <taxon>Gammaproteobacteria</taxon>
        <taxon>Alteromonadales</taxon>
        <taxon>Colwelliaceae</taxon>
        <taxon>Thalassotalea</taxon>
    </lineage>
</organism>
<accession>A0A919BMS6</accession>
<evidence type="ECO:0000256" key="1">
    <source>
        <dbReference type="SAM" id="Coils"/>
    </source>
</evidence>
<evidence type="ECO:0000256" key="2">
    <source>
        <dbReference type="SAM" id="SignalP"/>
    </source>
</evidence>
<proteinExistence type="predicted"/>
<evidence type="ECO:0000313" key="3">
    <source>
        <dbReference type="EMBL" id="GHF97981.1"/>
    </source>
</evidence>
<name>A0A919BMS6_9GAMM</name>
<evidence type="ECO:0000313" key="4">
    <source>
        <dbReference type="Proteomes" id="UP000623842"/>
    </source>
</evidence>
<feature type="coiled-coil region" evidence="1">
    <location>
        <begin position="299"/>
        <end position="326"/>
    </location>
</feature>
<gene>
    <name evidence="3" type="ORF">GCM10017161_27940</name>
</gene>